<protein>
    <submittedName>
        <fullName evidence="1">Uncharacterized protein</fullName>
    </submittedName>
</protein>
<dbReference type="Proteomes" id="UP000600918">
    <property type="component" value="Unassembled WGS sequence"/>
</dbReference>
<reference evidence="1" key="1">
    <citation type="journal article" date="2020" name="G3 (Bethesda)">
        <title>High-Quality Assemblies for Three Invasive Social Wasps from the &lt;i&gt;Vespula&lt;/i&gt; Genus.</title>
        <authorList>
            <person name="Harrop T.W.R."/>
            <person name="Guhlin J."/>
            <person name="McLaughlin G.M."/>
            <person name="Permina E."/>
            <person name="Stockwell P."/>
            <person name="Gilligan J."/>
            <person name="Le Lec M.F."/>
            <person name="Gruber M.A.M."/>
            <person name="Quinn O."/>
            <person name="Lovegrove M."/>
            <person name="Duncan E.J."/>
            <person name="Remnant E.J."/>
            <person name="Van Eeckhoven J."/>
            <person name="Graham B."/>
            <person name="Knapp R.A."/>
            <person name="Langford K.W."/>
            <person name="Kronenberg Z."/>
            <person name="Press M.O."/>
            <person name="Eacker S.M."/>
            <person name="Wilson-Rankin E.E."/>
            <person name="Purcell J."/>
            <person name="Lester P.J."/>
            <person name="Dearden P.K."/>
        </authorList>
    </citation>
    <scope>NUCLEOTIDE SEQUENCE</scope>
    <source>
        <strain evidence="1">Volc-1</strain>
    </source>
</reference>
<evidence type="ECO:0000313" key="2">
    <source>
        <dbReference type="Proteomes" id="UP000600918"/>
    </source>
</evidence>
<keyword evidence="2" id="KW-1185">Reference proteome</keyword>
<organism evidence="1 2">
    <name type="scientific">Vespula pensylvanica</name>
    <name type="common">Western yellow jacket</name>
    <name type="synonym">Wasp</name>
    <dbReference type="NCBI Taxonomy" id="30213"/>
    <lineage>
        <taxon>Eukaryota</taxon>
        <taxon>Metazoa</taxon>
        <taxon>Ecdysozoa</taxon>
        <taxon>Arthropoda</taxon>
        <taxon>Hexapoda</taxon>
        <taxon>Insecta</taxon>
        <taxon>Pterygota</taxon>
        <taxon>Neoptera</taxon>
        <taxon>Endopterygota</taxon>
        <taxon>Hymenoptera</taxon>
        <taxon>Apocrita</taxon>
        <taxon>Aculeata</taxon>
        <taxon>Vespoidea</taxon>
        <taxon>Vespidae</taxon>
        <taxon>Vespinae</taxon>
        <taxon>Vespula</taxon>
    </lineage>
</organism>
<evidence type="ECO:0000313" key="1">
    <source>
        <dbReference type="EMBL" id="KAF7398255.1"/>
    </source>
</evidence>
<name>A0A834N764_VESPE</name>
<accession>A0A834N764</accession>
<comment type="caution">
    <text evidence="1">The sequence shown here is derived from an EMBL/GenBank/DDBJ whole genome shotgun (WGS) entry which is preliminary data.</text>
</comment>
<sequence>MAETILESIILANEKCRAYIRLSRLVVMPVSSLEPSNKKDNWFLIIPKHIMGNLKFIRNYLTQFMG</sequence>
<gene>
    <name evidence="1" type="ORF">H0235_016263</name>
</gene>
<dbReference type="AlphaFoldDB" id="A0A834N764"/>
<proteinExistence type="predicted"/>
<dbReference type="EMBL" id="JACSDY010000019">
    <property type="protein sequence ID" value="KAF7398255.1"/>
    <property type="molecule type" value="Genomic_DNA"/>
</dbReference>